<dbReference type="SMART" id="SM00490">
    <property type="entry name" value="HELICc"/>
    <property type="match status" value="1"/>
</dbReference>
<dbReference type="Pfam" id="PF00270">
    <property type="entry name" value="DEAD"/>
    <property type="match status" value="1"/>
</dbReference>
<evidence type="ECO:0000256" key="4">
    <source>
        <dbReference type="ARBA" id="ARBA00022840"/>
    </source>
</evidence>
<dbReference type="GO" id="GO:0016887">
    <property type="term" value="F:ATP hydrolysis activity"/>
    <property type="evidence" value="ECO:0007669"/>
    <property type="project" value="RHEA"/>
</dbReference>
<dbReference type="EMBL" id="FM992693">
    <property type="protein sequence ID" value="CAX41168.1"/>
    <property type="molecule type" value="Genomic_DNA"/>
</dbReference>
<dbReference type="InterPro" id="IPR027417">
    <property type="entry name" value="P-loop_NTPase"/>
</dbReference>
<dbReference type="Proteomes" id="UP000002605">
    <property type="component" value="Chromosome 6"/>
</dbReference>
<evidence type="ECO:0000256" key="2">
    <source>
        <dbReference type="ARBA" id="ARBA00022801"/>
    </source>
</evidence>
<dbReference type="InterPro" id="IPR001650">
    <property type="entry name" value="Helicase_C-like"/>
</dbReference>
<organism evidence="10 11">
    <name type="scientific">Candida dubliniensis (strain CD36 / ATCC MYA-646 / CBS 7987 / NCPF 3949 / NRRL Y-17841)</name>
    <name type="common">Yeast</name>
    <dbReference type="NCBI Taxonomy" id="573826"/>
    <lineage>
        <taxon>Eukaryota</taxon>
        <taxon>Fungi</taxon>
        <taxon>Dikarya</taxon>
        <taxon>Ascomycota</taxon>
        <taxon>Saccharomycotina</taxon>
        <taxon>Pichiomycetes</taxon>
        <taxon>Debaryomycetaceae</taxon>
        <taxon>Candida/Lodderomyces clade</taxon>
        <taxon>Candida</taxon>
    </lineage>
</organism>
<keyword evidence="5 6" id="KW-0694">RNA-binding</keyword>
<dbReference type="VEuPathDB" id="FungiDB:CD36_62600"/>
<dbReference type="PROSITE" id="PS51194">
    <property type="entry name" value="HELICASE_CTER"/>
    <property type="match status" value="1"/>
</dbReference>
<dbReference type="Gene3D" id="3.40.50.300">
    <property type="entry name" value="P-loop containing nucleotide triphosphate hydrolases"/>
    <property type="match status" value="2"/>
</dbReference>
<dbReference type="CGD" id="CAL0000168361">
    <property type="gene designation" value="Cd36_62600"/>
</dbReference>
<keyword evidence="1 6" id="KW-0547">Nucleotide-binding</keyword>
<dbReference type="InterPro" id="IPR014001">
    <property type="entry name" value="Helicase_ATP-bd"/>
</dbReference>
<keyword evidence="4 6" id="KW-0067">ATP-binding</keyword>
<feature type="domain" description="Helicase C-terminal" evidence="8">
    <location>
        <begin position="401"/>
        <end position="561"/>
    </location>
</feature>
<comment type="catalytic activity">
    <reaction evidence="6">
        <text>ATP + H2O = ADP + phosphate + H(+)</text>
        <dbReference type="Rhea" id="RHEA:13065"/>
        <dbReference type="ChEBI" id="CHEBI:15377"/>
        <dbReference type="ChEBI" id="CHEBI:15378"/>
        <dbReference type="ChEBI" id="CHEBI:30616"/>
        <dbReference type="ChEBI" id="CHEBI:43474"/>
        <dbReference type="ChEBI" id="CHEBI:456216"/>
        <dbReference type="EC" id="3.6.4.13"/>
    </reaction>
</comment>
<evidence type="ECO:0000313" key="10">
    <source>
        <dbReference type="EMBL" id="CAX41168.1"/>
    </source>
</evidence>
<dbReference type="CDD" id="cd18787">
    <property type="entry name" value="SF2_C_DEAD"/>
    <property type="match status" value="1"/>
</dbReference>
<dbReference type="PANTHER" id="PTHR24031">
    <property type="entry name" value="RNA HELICASE"/>
    <property type="match status" value="1"/>
</dbReference>
<keyword evidence="3 6" id="KW-0347">Helicase</keyword>
<evidence type="ECO:0000259" key="7">
    <source>
        <dbReference type="PROSITE" id="PS51192"/>
    </source>
</evidence>
<dbReference type="InterPro" id="IPR011545">
    <property type="entry name" value="DEAD/DEAH_box_helicase_dom"/>
</dbReference>
<dbReference type="GO" id="GO:0003723">
    <property type="term" value="F:RNA binding"/>
    <property type="evidence" value="ECO:0007669"/>
    <property type="project" value="UniProtKB-UniRule"/>
</dbReference>
<gene>
    <name evidence="9" type="ordered locus">Cd36_62600</name>
    <name evidence="10" type="ORF">CD36_62600</name>
</gene>
<dbReference type="HOGENOM" id="CLU_003041_18_0_1"/>
<proteinExistence type="inferred from homology"/>
<feature type="domain" description="Helicase ATP-binding" evidence="7">
    <location>
        <begin position="150"/>
        <end position="367"/>
    </location>
</feature>
<dbReference type="KEGG" id="cdu:CD36_62600"/>
<dbReference type="RefSeq" id="XP_002421012.1">
    <property type="nucleotide sequence ID" value="XM_002420967.1"/>
</dbReference>
<dbReference type="EC" id="3.6.4.13" evidence="6"/>
<evidence type="ECO:0000256" key="6">
    <source>
        <dbReference type="RuleBase" id="RU365068"/>
    </source>
</evidence>
<evidence type="ECO:0000256" key="1">
    <source>
        <dbReference type="ARBA" id="ARBA00022741"/>
    </source>
</evidence>
<dbReference type="Pfam" id="PF00271">
    <property type="entry name" value="Helicase_C"/>
    <property type="match status" value="1"/>
</dbReference>
<dbReference type="OrthoDB" id="10256233at2759"/>
<comment type="domain">
    <text evidence="6">The Q motif is unique to and characteristic of the DEAD box family of RNA helicases and controls ATP binding and hydrolysis.</text>
</comment>
<evidence type="ECO:0000256" key="3">
    <source>
        <dbReference type="ARBA" id="ARBA00022806"/>
    </source>
</evidence>
<dbReference type="PROSITE" id="PS51192">
    <property type="entry name" value="HELICASE_ATP_BIND_1"/>
    <property type="match status" value="1"/>
</dbReference>
<evidence type="ECO:0000259" key="8">
    <source>
        <dbReference type="PROSITE" id="PS51194"/>
    </source>
</evidence>
<protein>
    <recommendedName>
        <fullName evidence="6">ATP-dependent RNA helicase</fullName>
        <ecNumber evidence="6">3.6.4.13</ecNumber>
    </recommendedName>
</protein>
<evidence type="ECO:0000313" key="11">
    <source>
        <dbReference type="Proteomes" id="UP000002605"/>
    </source>
</evidence>
<reference evidence="10 11" key="1">
    <citation type="journal article" date="2009" name="Genome Res.">
        <title>Comparative genomics of the fungal pathogens Candida dubliniensis and Candida albicans.</title>
        <authorList>
            <person name="Jackson A.P."/>
            <person name="Gamble J.A."/>
            <person name="Yeomans T."/>
            <person name="Moran G.P."/>
            <person name="Saunders D."/>
            <person name="Harris D."/>
            <person name="Aslett M."/>
            <person name="Barrell J.F."/>
            <person name="Butler G."/>
            <person name="Citiulo F."/>
            <person name="Coleman D.C."/>
            <person name="de Groot P.W.J."/>
            <person name="Goodwin T.J."/>
            <person name="Quail M.A."/>
            <person name="McQuillan J."/>
            <person name="Munro C.A."/>
            <person name="Pain A."/>
            <person name="Poulter R.T."/>
            <person name="Rajandream M.A."/>
            <person name="Renauld H."/>
            <person name="Spiering M.J."/>
            <person name="Tivey A."/>
            <person name="Gow N.A.R."/>
            <person name="Barrell B."/>
            <person name="Sullivan D.J."/>
            <person name="Berriman M."/>
        </authorList>
    </citation>
    <scope>NUCLEOTIDE SEQUENCE [LARGE SCALE GENOMIC DNA]</scope>
    <source>
        <strain evidence="11">CD36 / ATCC MYA-646 / CBS 7987 / NCPF 3949 / NRRL Y-17841</strain>
    </source>
</reference>
<comment type="similarity">
    <text evidence="6">Belongs to the DEAD box helicase family.</text>
</comment>
<accession>B9WIV0</accession>
<comment type="function">
    <text evidence="6">RNA helicase.</text>
</comment>
<dbReference type="GO" id="GO:0003724">
    <property type="term" value="F:RNA helicase activity"/>
    <property type="evidence" value="ECO:0007669"/>
    <property type="project" value="UniProtKB-EC"/>
</dbReference>
<name>B9WIV0_CANDC</name>
<evidence type="ECO:0000313" key="9">
    <source>
        <dbReference type="CGD" id="CAL0000168361"/>
    </source>
</evidence>
<evidence type="ECO:0000256" key="5">
    <source>
        <dbReference type="ARBA" id="ARBA00022884"/>
    </source>
</evidence>
<dbReference type="SMART" id="SM00487">
    <property type="entry name" value="DEXDc"/>
    <property type="match status" value="1"/>
</dbReference>
<keyword evidence="11" id="KW-1185">Reference proteome</keyword>
<dbReference type="eggNOG" id="KOG0335">
    <property type="taxonomic scope" value="Eukaryota"/>
</dbReference>
<dbReference type="GeneID" id="8048561"/>
<dbReference type="AlphaFoldDB" id="B9WIV0"/>
<dbReference type="GO" id="GO:0005524">
    <property type="term" value="F:ATP binding"/>
    <property type="evidence" value="ECO:0007669"/>
    <property type="project" value="UniProtKB-UniRule"/>
</dbReference>
<keyword evidence="2 6" id="KW-0378">Hydrolase</keyword>
<dbReference type="SUPFAM" id="SSF52540">
    <property type="entry name" value="P-loop containing nucleoside triphosphate hydrolases"/>
    <property type="match status" value="1"/>
</dbReference>
<sequence>MFKLLIPNKYNYVIRPLTRFKSTKSTKFTKSTKSRPTKLSPNVFSSGKFSQLHNETNTTNIESKITSFDQLKIFPSVREAMIKEIKSQYNLKGPRHSNIEEIDIKPTPVQIAAIRKINQTRKLKTLPTIKKNLEDIEDDAERIQYELQYSNEIQKTKVFTVAAETGSGKTWSYLAPLLSKLKQDDMEFWKSDEENYQNMKKKGQFVKSIILLPTNELVEQVYEILQRVNSFELEHKNVPDNFTSFLKLPENKNLNISIMKLGQGEAPIGLFRQLETKGPIDILITTPGKIVAFSKLININRPFRVFTNVKYCVLDEADTLFDDSFEKNTTDVITHFPKLLDLILVSATIPKVFEKKLSKLFPDQRSLVRVTTPSLHKVPRNIKVMTIDADVAPYNGSKPRCLAQALYAISKDGTEPGYIKRIIVFVNEKSEVDGIVESMITKYKVRPEDIVGVSGSVNIKDRKDMLQPFLQPAQLIEDDVFGSKVKILVTTDLLARGLNFQGVKNVILLGLPRNSVDLVHRLGRTGRMNQNGRVFVIVDKKSKKSWVKGLGNAIIRGLRIG</sequence>